<keyword evidence="6 11" id="KW-0472">Membrane</keyword>
<dbReference type="SUPFAM" id="SSF50044">
    <property type="entry name" value="SH3-domain"/>
    <property type="match status" value="1"/>
</dbReference>
<evidence type="ECO:0000256" key="4">
    <source>
        <dbReference type="ARBA" id="ARBA00022729"/>
    </source>
</evidence>
<feature type="transmembrane region" description="Helical" evidence="11">
    <location>
        <begin position="770"/>
        <end position="795"/>
    </location>
</feature>
<feature type="domain" description="Fibronectin type-III" evidence="14">
    <location>
        <begin position="475"/>
        <end position="570"/>
    </location>
</feature>
<dbReference type="InterPro" id="IPR003961">
    <property type="entry name" value="FN3_dom"/>
</dbReference>
<gene>
    <name evidence="15" type="ORF">AAFF_G00296130</name>
</gene>
<keyword evidence="3 11" id="KW-0812">Transmembrane</keyword>
<comment type="subcellular location">
    <subcellularLocation>
        <location evidence="1">Membrane</location>
        <topology evidence="1">Single-pass type I membrane protein</topology>
    </subcellularLocation>
</comment>
<evidence type="ECO:0000256" key="5">
    <source>
        <dbReference type="ARBA" id="ARBA00022989"/>
    </source>
</evidence>
<dbReference type="FunFam" id="2.30.30.40:FF:000149">
    <property type="entry name" value="neutrophil cytosol factor 4"/>
    <property type="match status" value="1"/>
</dbReference>
<dbReference type="SUPFAM" id="SSF54277">
    <property type="entry name" value="CAD &amp; PB1 domains"/>
    <property type="match status" value="1"/>
</dbReference>
<evidence type="ECO:0000256" key="6">
    <source>
        <dbReference type="ARBA" id="ARBA00023136"/>
    </source>
</evidence>
<dbReference type="Pfam" id="PF00018">
    <property type="entry name" value="SH3_1"/>
    <property type="match status" value="1"/>
</dbReference>
<dbReference type="PROSITE" id="PS50853">
    <property type="entry name" value="FN3"/>
    <property type="match status" value="2"/>
</dbReference>
<dbReference type="GO" id="GO:0006909">
    <property type="term" value="P:phagocytosis"/>
    <property type="evidence" value="ECO:0007669"/>
    <property type="project" value="InterPro"/>
</dbReference>
<dbReference type="PRINTS" id="PR00497">
    <property type="entry name" value="P40PHOX"/>
</dbReference>
<feature type="domain" description="PX" evidence="13">
    <location>
        <begin position="19"/>
        <end position="142"/>
    </location>
</feature>
<comment type="caution">
    <text evidence="15">The sequence shown here is derived from an EMBL/GenBank/DDBJ whole genome shotgun (WGS) entry which is preliminary data.</text>
</comment>
<dbReference type="Gene3D" id="2.30.30.40">
    <property type="entry name" value="SH3 Domains"/>
    <property type="match status" value="1"/>
</dbReference>
<evidence type="ECO:0000259" key="12">
    <source>
        <dbReference type="PROSITE" id="PS50002"/>
    </source>
</evidence>
<dbReference type="Proteomes" id="UP001221898">
    <property type="component" value="Unassembled WGS sequence"/>
</dbReference>
<dbReference type="GO" id="GO:0045730">
    <property type="term" value="P:respiratory burst"/>
    <property type="evidence" value="ECO:0007669"/>
    <property type="project" value="InterPro"/>
</dbReference>
<name>A0AAD7SQ04_9TELE</name>
<keyword evidence="2 9" id="KW-0728">SH3 domain</keyword>
<feature type="domain" description="SH3" evidence="12">
    <location>
        <begin position="169"/>
        <end position="228"/>
    </location>
</feature>
<evidence type="ECO:0000256" key="8">
    <source>
        <dbReference type="ARBA" id="ARBA00023180"/>
    </source>
</evidence>
<evidence type="ECO:0000313" key="16">
    <source>
        <dbReference type="Proteomes" id="UP001221898"/>
    </source>
</evidence>
<dbReference type="InterPro" id="IPR035541">
    <property type="entry name" value="p40phox_SH3"/>
</dbReference>
<evidence type="ECO:0000256" key="9">
    <source>
        <dbReference type="PROSITE-ProRule" id="PRU00192"/>
    </source>
</evidence>
<dbReference type="Gene3D" id="2.60.40.10">
    <property type="entry name" value="Immunoglobulins"/>
    <property type="match status" value="4"/>
</dbReference>
<dbReference type="InterPro" id="IPR048668">
    <property type="entry name" value="IL3RB_N"/>
</dbReference>
<dbReference type="InterPro" id="IPR000270">
    <property type="entry name" value="PB1_dom"/>
</dbReference>
<keyword evidence="4" id="KW-0732">Signal</keyword>
<dbReference type="CDD" id="cd00063">
    <property type="entry name" value="FN3"/>
    <property type="match status" value="1"/>
</dbReference>
<dbReference type="EMBL" id="JAINUG010000042">
    <property type="protein sequence ID" value="KAJ8406697.1"/>
    <property type="molecule type" value="Genomic_DNA"/>
</dbReference>
<dbReference type="SMART" id="SM00326">
    <property type="entry name" value="SH3"/>
    <property type="match status" value="1"/>
</dbReference>
<feature type="domain" description="Fibronectin type-III" evidence="14">
    <location>
        <begin position="671"/>
        <end position="768"/>
    </location>
</feature>
<protein>
    <submittedName>
        <fullName evidence="15">Uncharacterized protein</fullName>
    </submittedName>
</protein>
<organism evidence="15 16">
    <name type="scientific">Aldrovandia affinis</name>
    <dbReference type="NCBI Taxonomy" id="143900"/>
    <lineage>
        <taxon>Eukaryota</taxon>
        <taxon>Metazoa</taxon>
        <taxon>Chordata</taxon>
        <taxon>Craniata</taxon>
        <taxon>Vertebrata</taxon>
        <taxon>Euteleostomi</taxon>
        <taxon>Actinopterygii</taxon>
        <taxon>Neopterygii</taxon>
        <taxon>Teleostei</taxon>
        <taxon>Notacanthiformes</taxon>
        <taxon>Halosauridae</taxon>
        <taxon>Aldrovandia</taxon>
    </lineage>
</organism>
<dbReference type="PANTHER" id="PTHR23037:SF41">
    <property type="entry name" value="COLONY STIMULATING FACTOR 2 RECEPTOR, BETA, LOW-AFFINITY (GRANULOCYTE-MACROPHAGE) PRECURSOR"/>
    <property type="match status" value="1"/>
</dbReference>
<evidence type="ECO:0000256" key="2">
    <source>
        <dbReference type="ARBA" id="ARBA00022443"/>
    </source>
</evidence>
<dbReference type="PROSITE" id="PS50195">
    <property type="entry name" value="PX"/>
    <property type="match status" value="1"/>
</dbReference>
<feature type="region of interest" description="Disordered" evidence="10">
    <location>
        <begin position="1034"/>
        <end position="1053"/>
    </location>
</feature>
<dbReference type="InterPro" id="IPR013783">
    <property type="entry name" value="Ig-like_fold"/>
</dbReference>
<dbReference type="AlphaFoldDB" id="A0AAD7SQ04"/>
<keyword evidence="16" id="KW-1185">Reference proteome</keyword>
<evidence type="ECO:0000256" key="10">
    <source>
        <dbReference type="SAM" id="MobiDB-lite"/>
    </source>
</evidence>
<reference evidence="15" key="1">
    <citation type="journal article" date="2023" name="Science">
        <title>Genome structures resolve the early diversification of teleost fishes.</title>
        <authorList>
            <person name="Parey E."/>
            <person name="Louis A."/>
            <person name="Montfort J."/>
            <person name="Bouchez O."/>
            <person name="Roques C."/>
            <person name="Iampietro C."/>
            <person name="Lluch J."/>
            <person name="Castinel A."/>
            <person name="Donnadieu C."/>
            <person name="Desvignes T."/>
            <person name="Floi Bucao C."/>
            <person name="Jouanno E."/>
            <person name="Wen M."/>
            <person name="Mejri S."/>
            <person name="Dirks R."/>
            <person name="Jansen H."/>
            <person name="Henkel C."/>
            <person name="Chen W.J."/>
            <person name="Zahm M."/>
            <person name="Cabau C."/>
            <person name="Klopp C."/>
            <person name="Thompson A.W."/>
            <person name="Robinson-Rechavi M."/>
            <person name="Braasch I."/>
            <person name="Lecointre G."/>
            <person name="Bobe J."/>
            <person name="Postlethwait J.H."/>
            <person name="Berthelot C."/>
            <person name="Roest Crollius H."/>
            <person name="Guiguen Y."/>
        </authorList>
    </citation>
    <scope>NUCLEOTIDE SEQUENCE</scope>
    <source>
        <strain evidence="15">NC1722</strain>
    </source>
</reference>
<dbReference type="SUPFAM" id="SSF64268">
    <property type="entry name" value="PX domain"/>
    <property type="match status" value="1"/>
</dbReference>
<dbReference type="SMART" id="SM00312">
    <property type="entry name" value="PX"/>
    <property type="match status" value="1"/>
</dbReference>
<evidence type="ECO:0000259" key="14">
    <source>
        <dbReference type="PROSITE" id="PS50853"/>
    </source>
</evidence>
<evidence type="ECO:0000256" key="3">
    <source>
        <dbReference type="ARBA" id="ARBA00022692"/>
    </source>
</evidence>
<dbReference type="InterPro" id="IPR000919">
    <property type="entry name" value="p40phox"/>
</dbReference>
<dbReference type="GO" id="GO:0035091">
    <property type="term" value="F:phosphatidylinositol binding"/>
    <property type="evidence" value="ECO:0007669"/>
    <property type="project" value="InterPro"/>
</dbReference>
<dbReference type="InterPro" id="IPR001452">
    <property type="entry name" value="SH3_domain"/>
</dbReference>
<dbReference type="SUPFAM" id="SSF49265">
    <property type="entry name" value="Fibronectin type III"/>
    <property type="match status" value="4"/>
</dbReference>
<dbReference type="Pfam" id="PF00787">
    <property type="entry name" value="PX"/>
    <property type="match status" value="1"/>
</dbReference>
<dbReference type="PANTHER" id="PTHR23037">
    <property type="entry name" value="CYTOKINE RECEPTOR"/>
    <property type="match status" value="1"/>
</dbReference>
<dbReference type="SMART" id="SM00060">
    <property type="entry name" value="FN3"/>
    <property type="match status" value="2"/>
</dbReference>
<dbReference type="FunFam" id="3.30.1520.10:FF:000024">
    <property type="entry name" value="Neutrophil cytosol factor 4"/>
    <property type="match status" value="1"/>
</dbReference>
<evidence type="ECO:0000313" key="15">
    <source>
        <dbReference type="EMBL" id="KAJ8406697.1"/>
    </source>
</evidence>
<dbReference type="CDD" id="cd06882">
    <property type="entry name" value="PX_p40phox"/>
    <property type="match status" value="1"/>
</dbReference>
<dbReference type="InterPro" id="IPR034912">
    <property type="entry name" value="PX_p40phox"/>
</dbReference>
<keyword evidence="7" id="KW-0675">Receptor</keyword>
<dbReference type="Pfam" id="PF00564">
    <property type="entry name" value="PB1"/>
    <property type="match status" value="1"/>
</dbReference>
<dbReference type="GO" id="GO:0009897">
    <property type="term" value="C:external side of plasma membrane"/>
    <property type="evidence" value="ECO:0007669"/>
    <property type="project" value="TreeGrafter"/>
</dbReference>
<evidence type="ECO:0000256" key="1">
    <source>
        <dbReference type="ARBA" id="ARBA00004479"/>
    </source>
</evidence>
<dbReference type="PROSITE" id="PS50002">
    <property type="entry name" value="SH3"/>
    <property type="match status" value="1"/>
</dbReference>
<evidence type="ECO:0000259" key="13">
    <source>
        <dbReference type="PROSITE" id="PS50195"/>
    </source>
</evidence>
<dbReference type="Gene3D" id="3.10.20.90">
    <property type="entry name" value="Phosphatidylinositol 3-kinase Catalytic Subunit, Chain A, domain 1"/>
    <property type="match status" value="1"/>
</dbReference>
<dbReference type="GO" id="GO:0004896">
    <property type="term" value="F:cytokine receptor activity"/>
    <property type="evidence" value="ECO:0007669"/>
    <property type="project" value="TreeGrafter"/>
</dbReference>
<keyword evidence="8" id="KW-0325">Glycoprotein</keyword>
<dbReference type="InterPro" id="IPR036028">
    <property type="entry name" value="SH3-like_dom_sf"/>
</dbReference>
<dbReference type="GO" id="GO:0016176">
    <property type="term" value="F:superoxide-generating NADPH oxidase activator activity"/>
    <property type="evidence" value="ECO:0007669"/>
    <property type="project" value="InterPro"/>
</dbReference>
<dbReference type="Gene3D" id="3.30.1520.10">
    <property type="entry name" value="Phox-like domain"/>
    <property type="match status" value="1"/>
</dbReference>
<dbReference type="GO" id="GO:0043020">
    <property type="term" value="C:NADPH oxidase complex"/>
    <property type="evidence" value="ECO:0007669"/>
    <property type="project" value="InterPro"/>
</dbReference>
<proteinExistence type="predicted"/>
<dbReference type="Pfam" id="PF21460">
    <property type="entry name" value="IL3Rb_N"/>
    <property type="match status" value="1"/>
</dbReference>
<accession>A0AAD7SQ04</accession>
<sequence>MSLPRQLRDESDFDQLPNDIPVSATIADIQEKKGFIVYYWFVIEVKTKGGSKHLIYRRYHDFFTLHQSLEQKFSSESEAGLGGYSFTLPTLPGKVYLGKKQEIAENRIPELNTYMKKLLSLPTYVLLEDVVRMFFYQCESDSLQIPRTPRRLRPPTRRVKTVKTKPDLLSSPRAEAVFDFSRSGPLELSLRAGEVIFLLRRVNADWLEGTVRERTGIFPQSFVKIIKPLPESDSEGEGERGPSGALQGPYSCMRCYLYQAQGVETRDICVEEELSTRPAFSELLTLTSEVFKLKDIALNYRDLEGDLIRILDDEDVELMVSEGQLHGSEVKRPVNQFPWELHVTLTLIRPLSGSLPQHNCTAHNVSTQHFSSVLESLQCYNDFTSHIRCSWIESARTHPRTPLSLFHLDIEEDTESQCLPYGPAVPLPEGQLAVHCQYNTGYFPFENEDTFFFKTPHAHRLFRSLSLSQLVRVRPPHSLSQRAAEGGGSVLHWQSSYLPSSPLYPTLNYQVNYRRLGQDWTVLAVSGKELVLKADSLVSGSWYEARVRGRGGEGLWSEWSPLVQWRTEDAPVPGPSNLQCVFDGEAAVSCSWEVKPDLAQFITYRLSYRTDPTAQPLWCCADPPVNVGPGLSALRFSCSFSVSDPGQLQVELTPSKNSRLFLSQENIRPIPPTNVKLQEKGEDWVLSWASQKSRAPITFQVWYWRTDTPGEVKEYNETAPSHHIHQSSLLPSTGYMAQVRSMVTSKGGVYSGTPSDWTETIHWMTHPAPWSLSTLLSLLVGVCAAVVFLVLLFTFPACKRRVMEWEGSIPSPFKSKVLVEIMKKSANDCLESRTQFDRATVRDIQVQENVQTARYSLCLSEDCSQLTYLTTTEDDESYRHISGVGANPRGLSGERQPEDTSCKSLSDLILCPEFSWPKSRGVVGWPCMEDRALDAPTSQQTLLECGSEYVAAPPAKTVPSWDVSIKRLEEELEVQYGYIDNRFVLLGPPESGVEPQPAPGPVNSDRCPYIPIPPSIHSVIIQQNMDGCHCPNPGPAVRGTAPPSTPPAGYRSKDITVDHNYVSLLTGNLEF</sequence>
<dbReference type="InterPro" id="IPR036116">
    <property type="entry name" value="FN3_sf"/>
</dbReference>
<keyword evidence="5 11" id="KW-1133">Transmembrane helix</keyword>
<dbReference type="InterPro" id="IPR001683">
    <property type="entry name" value="PX_dom"/>
</dbReference>
<evidence type="ECO:0000256" key="7">
    <source>
        <dbReference type="ARBA" id="ARBA00023170"/>
    </source>
</evidence>
<dbReference type="InterPro" id="IPR036871">
    <property type="entry name" value="PX_dom_sf"/>
</dbReference>
<dbReference type="CDD" id="cd11869">
    <property type="entry name" value="SH3_p40phox"/>
    <property type="match status" value="1"/>
</dbReference>
<evidence type="ECO:0000256" key="11">
    <source>
        <dbReference type="SAM" id="Phobius"/>
    </source>
</evidence>